<evidence type="ECO:0000256" key="3">
    <source>
        <dbReference type="ARBA" id="ARBA00023163"/>
    </source>
</evidence>
<dbReference type="Gene3D" id="1.10.10.10">
    <property type="entry name" value="Winged helix-like DNA-binding domain superfamily/Winged helix DNA-binding domain"/>
    <property type="match status" value="1"/>
</dbReference>
<dbReference type="InterPro" id="IPR000524">
    <property type="entry name" value="Tscrpt_reg_HTH_GntR"/>
</dbReference>
<keyword evidence="2" id="KW-0238">DNA-binding</keyword>
<dbReference type="Gene3D" id="3.40.50.300">
    <property type="entry name" value="P-loop containing nucleotide triphosphate hydrolases"/>
    <property type="match status" value="1"/>
</dbReference>
<proteinExistence type="predicted"/>
<dbReference type="SMART" id="SM00345">
    <property type="entry name" value="HTH_GNTR"/>
    <property type="match status" value="1"/>
</dbReference>
<evidence type="ECO:0000313" key="5">
    <source>
        <dbReference type="EMBL" id="GHH49228.1"/>
    </source>
</evidence>
<feature type="domain" description="HTH gntR-type" evidence="4">
    <location>
        <begin position="12"/>
        <end position="80"/>
    </location>
</feature>
<dbReference type="PROSITE" id="PS50949">
    <property type="entry name" value="HTH_GNTR"/>
    <property type="match status" value="1"/>
</dbReference>
<accession>A0ABQ3MLL5</accession>
<name>A0ABQ3MLL5_9PSEU</name>
<dbReference type="SUPFAM" id="SSF52540">
    <property type="entry name" value="P-loop containing nucleoside triphosphate hydrolases"/>
    <property type="match status" value="1"/>
</dbReference>
<dbReference type="Proteomes" id="UP000605568">
    <property type="component" value="Unassembled WGS sequence"/>
</dbReference>
<evidence type="ECO:0000256" key="1">
    <source>
        <dbReference type="ARBA" id="ARBA00023015"/>
    </source>
</evidence>
<comment type="caution">
    <text evidence="5">The sequence shown here is derived from an EMBL/GenBank/DDBJ whole genome shotgun (WGS) entry which is preliminary data.</text>
</comment>
<evidence type="ECO:0000313" key="6">
    <source>
        <dbReference type="Proteomes" id="UP000605568"/>
    </source>
</evidence>
<keyword evidence="6" id="KW-1185">Reference proteome</keyword>
<sequence>MTGEGPRIARKESLRQQVARNIRNQIAAGVLRDGQALPSTRELAQQWEVSVFTISEAMQDLIDEGVVVSKSRAGRFVHAPDQAFHREVRTAAPRVVLIGGYAGSGKTELGRIIARETGWPMLDKDTLTRPVVEAALELLDLSPNDRESEEYLTNVRPREYEALMNAMSENVQCGNSAIVTAPFIKEFKDPAWLNRIQASCDAMGAAVSVVWVYCDASTMNTYIRHRGAARDTSKLENWSAYLQAIDVEFRPPVPHVVMDNSASGVPLQAQARKLVADITGKE</sequence>
<dbReference type="InterPro" id="IPR036388">
    <property type="entry name" value="WH-like_DNA-bd_sf"/>
</dbReference>
<organism evidence="5 6">
    <name type="scientific">Lentzea cavernae</name>
    <dbReference type="NCBI Taxonomy" id="2020703"/>
    <lineage>
        <taxon>Bacteria</taxon>
        <taxon>Bacillati</taxon>
        <taxon>Actinomycetota</taxon>
        <taxon>Actinomycetes</taxon>
        <taxon>Pseudonocardiales</taxon>
        <taxon>Pseudonocardiaceae</taxon>
        <taxon>Lentzea</taxon>
    </lineage>
</organism>
<dbReference type="PANTHER" id="PTHR44846:SF1">
    <property type="entry name" value="MANNOSYL-D-GLYCERATE TRANSPORT_METABOLISM SYSTEM REPRESSOR MNGR-RELATED"/>
    <property type="match status" value="1"/>
</dbReference>
<evidence type="ECO:0000256" key="2">
    <source>
        <dbReference type="ARBA" id="ARBA00023125"/>
    </source>
</evidence>
<dbReference type="PANTHER" id="PTHR44846">
    <property type="entry name" value="MANNOSYL-D-GLYCERATE TRANSPORT/METABOLISM SYSTEM REPRESSOR MNGR-RELATED"/>
    <property type="match status" value="1"/>
</dbReference>
<reference evidence="6" key="1">
    <citation type="journal article" date="2019" name="Int. J. Syst. Evol. Microbiol.">
        <title>The Global Catalogue of Microorganisms (GCM) 10K type strain sequencing project: providing services to taxonomists for standard genome sequencing and annotation.</title>
        <authorList>
            <consortium name="The Broad Institute Genomics Platform"/>
            <consortium name="The Broad Institute Genome Sequencing Center for Infectious Disease"/>
            <person name="Wu L."/>
            <person name="Ma J."/>
        </authorList>
    </citation>
    <scope>NUCLEOTIDE SEQUENCE [LARGE SCALE GENOMIC DNA]</scope>
    <source>
        <strain evidence="6">CGMCC 4.7367</strain>
    </source>
</reference>
<dbReference type="CDD" id="cd07377">
    <property type="entry name" value="WHTH_GntR"/>
    <property type="match status" value="1"/>
</dbReference>
<dbReference type="InterPro" id="IPR050679">
    <property type="entry name" value="Bact_HTH_transcr_reg"/>
</dbReference>
<dbReference type="Pfam" id="PF13671">
    <property type="entry name" value="AAA_33"/>
    <property type="match status" value="1"/>
</dbReference>
<protein>
    <recommendedName>
        <fullName evidence="4">HTH gntR-type domain-containing protein</fullName>
    </recommendedName>
</protein>
<dbReference type="InterPro" id="IPR036390">
    <property type="entry name" value="WH_DNA-bd_sf"/>
</dbReference>
<evidence type="ECO:0000259" key="4">
    <source>
        <dbReference type="PROSITE" id="PS50949"/>
    </source>
</evidence>
<dbReference type="SUPFAM" id="SSF46785">
    <property type="entry name" value="Winged helix' DNA-binding domain"/>
    <property type="match status" value="1"/>
</dbReference>
<dbReference type="RefSeq" id="WP_191302326.1">
    <property type="nucleotide sequence ID" value="NZ_BNAR01000009.1"/>
</dbReference>
<gene>
    <name evidence="5" type="ORF">GCM10017774_56260</name>
</gene>
<dbReference type="InterPro" id="IPR027417">
    <property type="entry name" value="P-loop_NTPase"/>
</dbReference>
<dbReference type="Pfam" id="PF00392">
    <property type="entry name" value="GntR"/>
    <property type="match status" value="1"/>
</dbReference>
<keyword evidence="3" id="KW-0804">Transcription</keyword>
<dbReference type="EMBL" id="BNAR01000009">
    <property type="protein sequence ID" value="GHH49228.1"/>
    <property type="molecule type" value="Genomic_DNA"/>
</dbReference>
<keyword evidence="1" id="KW-0805">Transcription regulation</keyword>